<feature type="non-terminal residue" evidence="10">
    <location>
        <position position="1"/>
    </location>
</feature>
<dbReference type="InterPro" id="IPR019786">
    <property type="entry name" value="Zinc_finger_PHD-type_CS"/>
</dbReference>
<comment type="caution">
    <text evidence="10">The sequence shown here is derived from an EMBL/GenBank/DDBJ whole genome shotgun (WGS) entry which is preliminary data.</text>
</comment>
<dbReference type="Proteomes" id="UP000257109">
    <property type="component" value="Unassembled WGS sequence"/>
</dbReference>
<dbReference type="SMART" id="SM00249">
    <property type="entry name" value="PHD"/>
    <property type="match status" value="1"/>
</dbReference>
<feature type="compositionally biased region" description="Basic and acidic residues" evidence="7">
    <location>
        <begin position="121"/>
        <end position="130"/>
    </location>
</feature>
<evidence type="ECO:0000256" key="5">
    <source>
        <dbReference type="ARBA" id="ARBA00023242"/>
    </source>
</evidence>
<dbReference type="PANTHER" id="PTHR46508">
    <property type="entry name" value="PHD FINGER FAMILY PROTEIN"/>
    <property type="match status" value="1"/>
</dbReference>
<evidence type="ECO:0000256" key="6">
    <source>
        <dbReference type="PROSITE-ProRule" id="PRU00146"/>
    </source>
</evidence>
<dbReference type="InterPro" id="IPR028942">
    <property type="entry name" value="WHIM1_dom"/>
</dbReference>
<sequence length="1018" mass="113462">MEPPVARSRGRPRKRRRNEEENENEAKRQAMGTRAVALVGRYVLKDFPGNGVFLGKVVYYECGLYRVSYEDGDCEDLDSGEVRAILLRDGDFDDDLARRRGELEELVSRNGGKVGVGSVKRPAERSKEESEVGVSELRAELLVENDEGQGNDDDDDVDGESSSDSGLGGTDAEVLLPPPPELPPSSGTIGVPEQCVSHLFAVYGFLRSFSIRLFLLPFTLDEFVGALNCRVANTLIDAVHVSLMRVLRRHLENLSSEGSELASKCLRCNDWSLVDLLTWPGFLVQYLVVNGYTNGNEWRGFYEEVSTGEYYLFPVTRKLMILQILCDDVLESEEMKAEMNTRKESEVGIDYDDGEDILPSEVGLRRVQPRYVNTSACEDKEATNFVSASNAVNQPGNSISYSRDTESTEDGVDRNGDECRLCGMDGTLLCCDGCPSAYHSRCIGVMKNHIPEGPWYCPECKINMAGPTIAKGTSLRGAEMFGKDLYGQLFMGTCEHLLVYVQHLCSYFHLLNIGSDEFRLRYYNQNDIPKVLQVLYESMQHRPIYHDICMAVLQYWCVPESFLFHSVSTGANVNSANIKEETKPSTSLLPPLGEGSHKPVSLVKEEYPLTTVSTIYSDNMVPFLDASSVTTLSPAPQCNGNYSSNEYPTVTMKLPEDTGMEFIISADSASFSVSHQSDMNYQTFVDRPTAVDPAKCSLVNGQFSNYGHANDTGLPINLSLQTKESMQAGFEKCERNVTNDFAYMGFSYKPLSYINYYIHGDFAASAAAKFALLSSEESRSEGHVSDNQRKTVSGNTYLQAKAFSLTASRFFWPSSEKKLVEVPRERCGWCFSCKAPISSKRGCMLNHAALSATKSALKMLAGFSPIRNGEGILPSIATHIIYMEECLRGLVVGPFLSASYRRQWRNRVEQATTLTAIKPLLLKLEENIRTIAFCGDWVKLMDDWLVEFSMVQSATSTLGTAQKRAPSGRRYKKRSTIDEATPVGCPENFVWWRGGKFTKFIFQKAILPKSMVRKAARQ</sequence>
<dbReference type="PROSITE" id="PS50016">
    <property type="entry name" value="ZF_PHD_2"/>
    <property type="match status" value="1"/>
</dbReference>
<dbReference type="InterPro" id="IPR047365">
    <property type="entry name" value="Tudor_AtPTM-like"/>
</dbReference>
<feature type="region of interest" description="Disordered" evidence="7">
    <location>
        <begin position="114"/>
        <end position="188"/>
    </location>
</feature>
<dbReference type="OrthoDB" id="784962at2759"/>
<dbReference type="Pfam" id="PF15612">
    <property type="entry name" value="WHIM1"/>
    <property type="match status" value="1"/>
</dbReference>
<dbReference type="AlphaFoldDB" id="A0A371E624"/>
<proteinExistence type="predicted"/>
<name>A0A371E624_MUCPR</name>
<feature type="region of interest" description="Disordered" evidence="7">
    <location>
        <begin position="1"/>
        <end position="30"/>
    </location>
</feature>
<evidence type="ECO:0000256" key="2">
    <source>
        <dbReference type="ARBA" id="ARBA00022723"/>
    </source>
</evidence>
<keyword evidence="5" id="KW-0539">Nucleus</keyword>
<dbReference type="Pfam" id="PF21743">
    <property type="entry name" value="PTM_DIR17_Tudor"/>
    <property type="match status" value="1"/>
</dbReference>
<reference evidence="10" key="1">
    <citation type="submission" date="2018-05" db="EMBL/GenBank/DDBJ databases">
        <title>Draft genome of Mucuna pruriens seed.</title>
        <authorList>
            <person name="Nnadi N.E."/>
            <person name="Vos R."/>
            <person name="Hasami M.H."/>
            <person name="Devisetty U.K."/>
            <person name="Aguiy J.C."/>
        </authorList>
    </citation>
    <scope>NUCLEOTIDE SEQUENCE [LARGE SCALE GENOMIC DNA]</scope>
    <source>
        <strain evidence="10">JCA_2017</strain>
    </source>
</reference>
<dbReference type="CDD" id="cd20401">
    <property type="entry name" value="Tudor_AtPTM-like"/>
    <property type="match status" value="1"/>
</dbReference>
<dbReference type="SMART" id="SM00571">
    <property type="entry name" value="DDT"/>
    <property type="match status" value="1"/>
</dbReference>
<dbReference type="GO" id="GO:0005634">
    <property type="term" value="C:nucleus"/>
    <property type="evidence" value="ECO:0007669"/>
    <property type="project" value="UniProtKB-SubCell"/>
</dbReference>
<dbReference type="CDD" id="cd15532">
    <property type="entry name" value="PHD2_CHD_II"/>
    <property type="match status" value="1"/>
</dbReference>
<dbReference type="GO" id="GO:0000785">
    <property type="term" value="C:chromatin"/>
    <property type="evidence" value="ECO:0007669"/>
    <property type="project" value="UniProtKB-ARBA"/>
</dbReference>
<feature type="non-terminal residue" evidence="10">
    <location>
        <position position="1018"/>
    </location>
</feature>
<keyword evidence="3 6" id="KW-0863">Zinc-finger</keyword>
<dbReference type="InterPro" id="IPR019787">
    <property type="entry name" value="Znf_PHD-finger"/>
</dbReference>
<dbReference type="Gene3D" id="3.30.40.10">
    <property type="entry name" value="Zinc/RING finger domain, C3HC4 (zinc finger)"/>
    <property type="match status" value="1"/>
</dbReference>
<dbReference type="EMBL" id="QJKJ01016135">
    <property type="protein sequence ID" value="RDX61453.1"/>
    <property type="molecule type" value="Genomic_DNA"/>
</dbReference>
<dbReference type="PANTHER" id="PTHR46508:SF1">
    <property type="entry name" value="PHD FINGER FAMILY PROTEIN"/>
    <property type="match status" value="1"/>
</dbReference>
<dbReference type="Pfam" id="PF00628">
    <property type="entry name" value="PHD"/>
    <property type="match status" value="1"/>
</dbReference>
<dbReference type="GO" id="GO:0008270">
    <property type="term" value="F:zinc ion binding"/>
    <property type="evidence" value="ECO:0007669"/>
    <property type="project" value="UniProtKB-KW"/>
</dbReference>
<evidence type="ECO:0000259" key="8">
    <source>
        <dbReference type="PROSITE" id="PS50016"/>
    </source>
</evidence>
<dbReference type="Pfam" id="PF02791">
    <property type="entry name" value="DDT"/>
    <property type="match status" value="1"/>
</dbReference>
<dbReference type="STRING" id="157652.A0A371E624"/>
<accession>A0A371E624</accession>
<evidence type="ECO:0000259" key="9">
    <source>
        <dbReference type="PROSITE" id="PS50827"/>
    </source>
</evidence>
<dbReference type="InterPro" id="IPR011011">
    <property type="entry name" value="Znf_FYVE_PHD"/>
</dbReference>
<dbReference type="InterPro" id="IPR018501">
    <property type="entry name" value="DDT_dom"/>
</dbReference>
<comment type="subcellular location">
    <subcellularLocation>
        <location evidence="1">Nucleus</location>
    </subcellularLocation>
</comment>
<organism evidence="10 11">
    <name type="scientific">Mucuna pruriens</name>
    <name type="common">Velvet bean</name>
    <name type="synonym">Dolichos pruriens</name>
    <dbReference type="NCBI Taxonomy" id="157652"/>
    <lineage>
        <taxon>Eukaryota</taxon>
        <taxon>Viridiplantae</taxon>
        <taxon>Streptophyta</taxon>
        <taxon>Embryophyta</taxon>
        <taxon>Tracheophyta</taxon>
        <taxon>Spermatophyta</taxon>
        <taxon>Magnoliopsida</taxon>
        <taxon>eudicotyledons</taxon>
        <taxon>Gunneridae</taxon>
        <taxon>Pentapetalae</taxon>
        <taxon>rosids</taxon>
        <taxon>fabids</taxon>
        <taxon>Fabales</taxon>
        <taxon>Fabaceae</taxon>
        <taxon>Papilionoideae</taxon>
        <taxon>50 kb inversion clade</taxon>
        <taxon>NPAAA clade</taxon>
        <taxon>indigoferoid/millettioid clade</taxon>
        <taxon>Phaseoleae</taxon>
        <taxon>Mucuna</taxon>
    </lineage>
</organism>
<dbReference type="InterPro" id="IPR013083">
    <property type="entry name" value="Znf_RING/FYVE/PHD"/>
</dbReference>
<dbReference type="InterPro" id="IPR001965">
    <property type="entry name" value="Znf_PHD"/>
</dbReference>
<evidence type="ECO:0000256" key="4">
    <source>
        <dbReference type="ARBA" id="ARBA00022833"/>
    </source>
</evidence>
<evidence type="ECO:0000313" key="10">
    <source>
        <dbReference type="EMBL" id="RDX61453.1"/>
    </source>
</evidence>
<evidence type="ECO:0000313" key="11">
    <source>
        <dbReference type="Proteomes" id="UP000257109"/>
    </source>
</evidence>
<feature type="domain" description="PHD-type" evidence="8">
    <location>
        <begin position="416"/>
        <end position="463"/>
    </location>
</feature>
<evidence type="ECO:0000256" key="7">
    <source>
        <dbReference type="SAM" id="MobiDB-lite"/>
    </source>
</evidence>
<dbReference type="PROSITE" id="PS50827">
    <property type="entry name" value="DDT"/>
    <property type="match status" value="1"/>
</dbReference>
<evidence type="ECO:0000256" key="1">
    <source>
        <dbReference type="ARBA" id="ARBA00004123"/>
    </source>
</evidence>
<feature type="domain" description="DDT" evidence="9">
    <location>
        <begin position="193"/>
        <end position="253"/>
    </location>
</feature>
<keyword evidence="2" id="KW-0479">Metal-binding</keyword>
<evidence type="ECO:0000256" key="3">
    <source>
        <dbReference type="ARBA" id="ARBA00022771"/>
    </source>
</evidence>
<feature type="compositionally biased region" description="Acidic residues" evidence="7">
    <location>
        <begin position="143"/>
        <end position="161"/>
    </location>
</feature>
<dbReference type="PROSITE" id="PS01359">
    <property type="entry name" value="ZF_PHD_1"/>
    <property type="match status" value="1"/>
</dbReference>
<protein>
    <submittedName>
        <fullName evidence="10">DDT domain-containing protein PTM</fullName>
    </submittedName>
</protein>
<dbReference type="SUPFAM" id="SSF57903">
    <property type="entry name" value="FYVE/PHD zinc finger"/>
    <property type="match status" value="1"/>
</dbReference>
<keyword evidence="4" id="KW-0862">Zinc</keyword>
<gene>
    <name evidence="10" type="primary">PTM</name>
    <name evidence="10" type="ORF">CR513_60315</name>
</gene>
<keyword evidence="11" id="KW-1185">Reference proteome</keyword>